<gene>
    <name evidence="2" type="ORF">GCM10009007_00430</name>
</gene>
<dbReference type="InterPro" id="IPR002725">
    <property type="entry name" value="YgjP-like_metallopeptidase"/>
</dbReference>
<proteinExistence type="predicted"/>
<evidence type="ECO:0000259" key="1">
    <source>
        <dbReference type="Pfam" id="PF01863"/>
    </source>
</evidence>
<dbReference type="Pfam" id="PF01863">
    <property type="entry name" value="YgjP-like"/>
    <property type="match status" value="1"/>
</dbReference>
<evidence type="ECO:0000313" key="2">
    <source>
        <dbReference type="EMBL" id="GHA64023.1"/>
    </source>
</evidence>
<dbReference type="AlphaFoldDB" id="A0A8J3FYX8"/>
<organism evidence="2 3">
    <name type="scientific">Formosimonas limnophila</name>
    <dbReference type="NCBI Taxonomy" id="1384487"/>
    <lineage>
        <taxon>Bacteria</taxon>
        <taxon>Pseudomonadati</taxon>
        <taxon>Pseudomonadota</taxon>
        <taxon>Betaproteobacteria</taxon>
        <taxon>Burkholderiales</taxon>
        <taxon>Burkholderiaceae</taxon>
        <taxon>Formosimonas</taxon>
    </lineage>
</organism>
<dbReference type="Proteomes" id="UP000614287">
    <property type="component" value="Unassembled WGS sequence"/>
</dbReference>
<dbReference type="PANTHER" id="PTHR30399">
    <property type="entry name" value="UNCHARACTERIZED PROTEIN YGJP"/>
    <property type="match status" value="1"/>
</dbReference>
<comment type="caution">
    <text evidence="2">The sequence shown here is derived from an EMBL/GenBank/DDBJ whole genome shotgun (WGS) entry which is preliminary data.</text>
</comment>
<accession>A0A8J3FYX8</accession>
<reference evidence="2" key="1">
    <citation type="journal article" date="2014" name="Int. J. Syst. Evol. Microbiol.">
        <title>Complete genome sequence of Corynebacterium casei LMG S-19264T (=DSM 44701T), isolated from a smear-ripened cheese.</title>
        <authorList>
            <consortium name="US DOE Joint Genome Institute (JGI-PGF)"/>
            <person name="Walter F."/>
            <person name="Albersmeier A."/>
            <person name="Kalinowski J."/>
            <person name="Ruckert C."/>
        </authorList>
    </citation>
    <scope>NUCLEOTIDE SEQUENCE</scope>
    <source>
        <strain evidence="2">KCTC 32501</strain>
    </source>
</reference>
<keyword evidence="3" id="KW-1185">Reference proteome</keyword>
<dbReference type="Gene3D" id="3.30.2010.10">
    <property type="entry name" value="Metalloproteases ('zincins'), catalytic domain"/>
    <property type="match status" value="1"/>
</dbReference>
<dbReference type="EMBL" id="BMZG01000001">
    <property type="protein sequence ID" value="GHA64023.1"/>
    <property type="molecule type" value="Genomic_DNA"/>
</dbReference>
<protein>
    <recommendedName>
        <fullName evidence="1">YgjP-like metallopeptidase domain-containing protein</fullName>
    </recommendedName>
</protein>
<feature type="domain" description="YgjP-like metallopeptidase" evidence="1">
    <location>
        <begin position="78"/>
        <end position="289"/>
    </location>
</feature>
<sequence length="296" mass="34220">MKRLKQWLNTLQLSLFSDDDVVVTPPALSPSPQPHLSNDIDSIGGFKQPADSRPITLHTRTDSHTVFYRIERTRRRTVGMLIDENGLRVRAGARVPIAEIERILHSRADWIIKHLRGMKDKPRLTLVPSLMIENGDVLNILGVATQIFWQERVPKFNSTDAKNWLYQAGTTRQIILRKVTPERQEQTMVDALTLILLAYLHQRAEQYAMQWQLNYRSIGLSNAKTLWGTCKSDGSLRLNWRLVFLDASLVDYVLAHELAHTVEMNHSRAFWAVVEKLCPDYKKRRELIKAYDLRNS</sequence>
<dbReference type="PANTHER" id="PTHR30399:SF1">
    <property type="entry name" value="UTP PYROPHOSPHATASE"/>
    <property type="match status" value="1"/>
</dbReference>
<name>A0A8J3FYX8_9BURK</name>
<dbReference type="CDD" id="cd07344">
    <property type="entry name" value="M48_yhfN_like"/>
    <property type="match status" value="1"/>
</dbReference>
<dbReference type="InterPro" id="IPR053136">
    <property type="entry name" value="UTP_pyrophosphatase-like"/>
</dbReference>
<reference evidence="2" key="2">
    <citation type="submission" date="2020-09" db="EMBL/GenBank/DDBJ databases">
        <authorList>
            <person name="Sun Q."/>
            <person name="Kim S."/>
        </authorList>
    </citation>
    <scope>NUCLEOTIDE SEQUENCE</scope>
    <source>
        <strain evidence="2">KCTC 32501</strain>
    </source>
</reference>
<evidence type="ECO:0000313" key="3">
    <source>
        <dbReference type="Proteomes" id="UP000614287"/>
    </source>
</evidence>